<dbReference type="Proteomes" id="UP001054945">
    <property type="component" value="Unassembled WGS sequence"/>
</dbReference>
<evidence type="ECO:0000313" key="1">
    <source>
        <dbReference type="EMBL" id="GIY01210.1"/>
    </source>
</evidence>
<dbReference type="EMBL" id="BPLR01005282">
    <property type="protein sequence ID" value="GIY01210.1"/>
    <property type="molecule type" value="Genomic_DNA"/>
</dbReference>
<accession>A0AAV4PWU3</accession>
<name>A0AAV4PWU3_CAEEX</name>
<proteinExistence type="predicted"/>
<gene>
    <name evidence="1" type="ORF">CEXT_756631</name>
</gene>
<organism evidence="1 2">
    <name type="scientific">Caerostris extrusa</name>
    <name type="common">Bark spider</name>
    <name type="synonym">Caerostris bankana</name>
    <dbReference type="NCBI Taxonomy" id="172846"/>
    <lineage>
        <taxon>Eukaryota</taxon>
        <taxon>Metazoa</taxon>
        <taxon>Ecdysozoa</taxon>
        <taxon>Arthropoda</taxon>
        <taxon>Chelicerata</taxon>
        <taxon>Arachnida</taxon>
        <taxon>Araneae</taxon>
        <taxon>Araneomorphae</taxon>
        <taxon>Entelegynae</taxon>
        <taxon>Araneoidea</taxon>
        <taxon>Araneidae</taxon>
        <taxon>Caerostris</taxon>
    </lineage>
</organism>
<evidence type="ECO:0000313" key="2">
    <source>
        <dbReference type="Proteomes" id="UP001054945"/>
    </source>
</evidence>
<comment type="caution">
    <text evidence="1">The sequence shown here is derived from an EMBL/GenBank/DDBJ whole genome shotgun (WGS) entry which is preliminary data.</text>
</comment>
<keyword evidence="2" id="KW-1185">Reference proteome</keyword>
<reference evidence="1 2" key="1">
    <citation type="submission" date="2021-06" db="EMBL/GenBank/DDBJ databases">
        <title>Caerostris extrusa draft genome.</title>
        <authorList>
            <person name="Kono N."/>
            <person name="Arakawa K."/>
        </authorList>
    </citation>
    <scope>NUCLEOTIDE SEQUENCE [LARGE SCALE GENOMIC DNA]</scope>
</reference>
<dbReference type="AlphaFoldDB" id="A0AAV4PWU3"/>
<sequence>MIMRRMFEAWVDTPFSNQIHEIGDAEINATIEECVAEINLSPAELNWTKSPETGVGSGLAGFVINLAKIYFASGVCSVMTWRLKDQQMLLHLKDFDSIS</sequence>
<protein>
    <submittedName>
        <fullName evidence="1">Uncharacterized protein</fullName>
    </submittedName>
</protein>